<accession>A0A2M9A8L7</accession>
<sequence length="304" mass="33528">MEIYKLIDDVNGYFVFEKGQNMVLVDTGSPFSFHCGSEPLSICYTTCVTGNDGDISEMSQRLHNVIEKDAKLAPLRTLIEGFSLENLNGLFRSRHGQALAKTLGLNIEALKAAHDGDAKMTAKVLGIDFDAISKHVGVPITTILGTDCLSKFKIVIDKIRNQIMFDTEEIPFEGSSIATVKLGDCMGIEVKLNGVPRKVLLDTGITSSYADKVWLDGCADKGRRIDYHPLADYYTVPVFRALTEFGGRNYQVKYGVMPDILKTKIMEVTGLPKEAVLGVLGASILEDRRFYIDFSTDTFCVGPF</sequence>
<name>A0A2M9A8L7_9BACT</name>
<gene>
    <name evidence="1" type="ORF">BGX16_2022</name>
</gene>
<evidence type="ECO:0000313" key="2">
    <source>
        <dbReference type="Proteomes" id="UP000231134"/>
    </source>
</evidence>
<comment type="caution">
    <text evidence="1">The sequence shown here is derived from an EMBL/GenBank/DDBJ whole genome shotgun (WGS) entry which is preliminary data.</text>
</comment>
<dbReference type="AlphaFoldDB" id="A0A2M9A8L7"/>
<protein>
    <recommendedName>
        <fullName evidence="3">Aspartyl protease</fullName>
    </recommendedName>
</protein>
<evidence type="ECO:0000313" key="1">
    <source>
        <dbReference type="EMBL" id="PJJ42008.1"/>
    </source>
</evidence>
<keyword evidence="2" id="KW-1185">Reference proteome</keyword>
<dbReference type="EMBL" id="PGEX01000001">
    <property type="protein sequence ID" value="PJJ42008.1"/>
    <property type="molecule type" value="Genomic_DNA"/>
</dbReference>
<proteinExistence type="predicted"/>
<dbReference type="OrthoDB" id="3521766at2"/>
<evidence type="ECO:0008006" key="3">
    <source>
        <dbReference type="Google" id="ProtNLM"/>
    </source>
</evidence>
<dbReference type="RefSeq" id="WP_100425902.1">
    <property type="nucleotide sequence ID" value="NZ_PGEX01000001.1"/>
</dbReference>
<reference evidence="1 2" key="1">
    <citation type="submission" date="2017-11" db="EMBL/GenBank/DDBJ databases">
        <title>Animal gut microbial communities from fecal samples from Wisconsin, USA.</title>
        <authorList>
            <person name="Neumann A."/>
        </authorList>
    </citation>
    <scope>NUCLEOTIDE SEQUENCE [LARGE SCALE GENOMIC DNA]</scope>
    <source>
        <strain evidence="1 2">UWS3</strain>
    </source>
</reference>
<dbReference type="Gene3D" id="2.40.70.10">
    <property type="entry name" value="Acid Proteases"/>
    <property type="match status" value="1"/>
</dbReference>
<organism evidence="1 2">
    <name type="scientific">Hallerella succinigenes</name>
    <dbReference type="NCBI Taxonomy" id="1896222"/>
    <lineage>
        <taxon>Bacteria</taxon>
        <taxon>Pseudomonadati</taxon>
        <taxon>Fibrobacterota</taxon>
        <taxon>Fibrobacteria</taxon>
        <taxon>Fibrobacterales</taxon>
        <taxon>Fibrobacteraceae</taxon>
        <taxon>Hallerella</taxon>
    </lineage>
</organism>
<dbReference type="InterPro" id="IPR021109">
    <property type="entry name" value="Peptidase_aspartic_dom_sf"/>
</dbReference>
<dbReference type="Proteomes" id="UP000231134">
    <property type="component" value="Unassembled WGS sequence"/>
</dbReference>